<dbReference type="Proteomes" id="UP001140206">
    <property type="component" value="Chromosome 3"/>
</dbReference>
<keyword evidence="3" id="KW-1185">Reference proteome</keyword>
<evidence type="ECO:0000313" key="2">
    <source>
        <dbReference type="EMBL" id="KAJ4771554.1"/>
    </source>
</evidence>
<evidence type="ECO:0000313" key="3">
    <source>
        <dbReference type="Proteomes" id="UP001140206"/>
    </source>
</evidence>
<dbReference type="PANTHER" id="PTHR35475">
    <property type="entry name" value="WD REPEAT PROTEIN"/>
    <property type="match status" value="1"/>
</dbReference>
<evidence type="ECO:0000256" key="1">
    <source>
        <dbReference type="SAM" id="MobiDB-lite"/>
    </source>
</evidence>
<accession>A0AAV8DUE3</accession>
<dbReference type="AlphaFoldDB" id="A0AAV8DUE3"/>
<feature type="region of interest" description="Disordered" evidence="1">
    <location>
        <begin position="1"/>
        <end position="34"/>
    </location>
</feature>
<sequence>MEQEKENSADQVEEIQPESSSKRNPNPKSVHIKTPEVEVRLYRRGRGPVEVFKSRLGGWDQNQLEVGDILEKCGLKSLYAFNPEEGTRGVSIRFNAKNGRSMLPYTDGAVVYIDGEPKDSMVMPVTKVLVAVTFINSFNCNFPQGDSRLVKYLKTVKLEFPSLGFGLHCNCFHSASQENQGCSQEIWLVKT</sequence>
<feature type="compositionally biased region" description="Polar residues" evidence="1">
    <location>
        <begin position="17"/>
        <end position="27"/>
    </location>
</feature>
<proteinExistence type="predicted"/>
<comment type="caution">
    <text evidence="2">The sequence shown here is derived from an EMBL/GenBank/DDBJ whole genome shotgun (WGS) entry which is preliminary data.</text>
</comment>
<name>A0AAV8DUE3_9POAL</name>
<organism evidence="2 3">
    <name type="scientific">Rhynchospora pubera</name>
    <dbReference type="NCBI Taxonomy" id="906938"/>
    <lineage>
        <taxon>Eukaryota</taxon>
        <taxon>Viridiplantae</taxon>
        <taxon>Streptophyta</taxon>
        <taxon>Embryophyta</taxon>
        <taxon>Tracheophyta</taxon>
        <taxon>Spermatophyta</taxon>
        <taxon>Magnoliopsida</taxon>
        <taxon>Liliopsida</taxon>
        <taxon>Poales</taxon>
        <taxon>Cyperaceae</taxon>
        <taxon>Cyperoideae</taxon>
        <taxon>Rhynchosporeae</taxon>
        <taxon>Rhynchospora</taxon>
    </lineage>
</organism>
<gene>
    <name evidence="2" type="ORF">LUZ62_055811</name>
</gene>
<reference evidence="2" key="1">
    <citation type="submission" date="2022-08" db="EMBL/GenBank/DDBJ databases">
        <authorList>
            <person name="Marques A."/>
        </authorList>
    </citation>
    <scope>NUCLEOTIDE SEQUENCE</scope>
    <source>
        <strain evidence="2">RhyPub2mFocal</strain>
        <tissue evidence="2">Leaves</tissue>
    </source>
</reference>
<protein>
    <submittedName>
        <fullName evidence="2">WD repeat-containing protein</fullName>
    </submittedName>
</protein>
<dbReference type="PANTHER" id="PTHR35475:SF1">
    <property type="entry name" value="WD REPEAT PROTEIN"/>
    <property type="match status" value="1"/>
</dbReference>
<dbReference type="EMBL" id="JAMFTS010000003">
    <property type="protein sequence ID" value="KAJ4771554.1"/>
    <property type="molecule type" value="Genomic_DNA"/>
</dbReference>